<dbReference type="SUPFAM" id="SSF52540">
    <property type="entry name" value="P-loop containing nucleoside triphosphate hydrolases"/>
    <property type="match status" value="1"/>
</dbReference>
<dbReference type="InterPro" id="IPR027417">
    <property type="entry name" value="P-loop_NTPase"/>
</dbReference>
<dbReference type="InterPro" id="IPR009057">
    <property type="entry name" value="Homeodomain-like_sf"/>
</dbReference>
<evidence type="ECO:0000256" key="5">
    <source>
        <dbReference type="ARBA" id="ARBA00023163"/>
    </source>
</evidence>
<gene>
    <name evidence="9" type="ORF">KJI95_00715</name>
</gene>
<dbReference type="Pfam" id="PF00158">
    <property type="entry name" value="Sigma54_activat"/>
    <property type="match status" value="1"/>
</dbReference>
<dbReference type="PANTHER" id="PTHR32071">
    <property type="entry name" value="TRANSCRIPTIONAL REGULATORY PROTEIN"/>
    <property type="match status" value="1"/>
</dbReference>
<proteinExistence type="predicted"/>
<dbReference type="Gene3D" id="1.10.10.60">
    <property type="entry name" value="Homeodomain-like"/>
    <property type="match status" value="1"/>
</dbReference>
<keyword evidence="1" id="KW-0547">Nucleotide-binding</keyword>
<dbReference type="PROSITE" id="PS50045">
    <property type="entry name" value="SIGMA54_INTERACT_4"/>
    <property type="match status" value="1"/>
</dbReference>
<dbReference type="EMBL" id="JAHEPS010000001">
    <property type="protein sequence ID" value="MBT1443050.1"/>
    <property type="molecule type" value="Genomic_DNA"/>
</dbReference>
<accession>A0ABS5UYA6</accession>
<dbReference type="PANTHER" id="PTHR32071:SF21">
    <property type="entry name" value="TRANSCRIPTIONAL REGULATORY PROTEIN FLGR"/>
    <property type="match status" value="1"/>
</dbReference>
<dbReference type="PROSITE" id="PS00676">
    <property type="entry name" value="SIGMA54_INTERACT_2"/>
    <property type="match status" value="1"/>
</dbReference>
<dbReference type="SMART" id="SM00448">
    <property type="entry name" value="REC"/>
    <property type="match status" value="1"/>
</dbReference>
<dbReference type="CDD" id="cd00009">
    <property type="entry name" value="AAA"/>
    <property type="match status" value="1"/>
</dbReference>
<keyword evidence="2" id="KW-0067">ATP-binding</keyword>
<keyword evidence="10" id="KW-1185">Reference proteome</keyword>
<keyword evidence="4" id="KW-0238">DNA-binding</keyword>
<evidence type="ECO:0000313" key="10">
    <source>
        <dbReference type="Proteomes" id="UP001195903"/>
    </source>
</evidence>
<sequence>MAEARLLLVEDDAALREALLDTLMLAQYECVAVGSGEEAILALKQNRFDMVISDVQMDGIGGLGLLGYLKQHHPKIPVLLMTAFATIDSAVSAIKLGAVDYLAKPFAPEVLLNQVSRYLPQTTGSGDPVVADERSLALIALAGRVAKSDASVMILGPSGSGKEVLARYIHNHSQRSQGPFVAINCAAIPENMLEATLFGYEKGAFTGAFQACPGKFEQAQGGTLLLDEISEMDLGLQAKLLRVLQEREVERLGGRKTIKLDVRVLATSNRDLKAMAEQGEFREDLYYRINVFPLAWPALNQRPKDILPLARHLLARHAEKLALAAPVFDEAACRRLLSHRWPGNVRELDNVVQRALILCAGEVIGAQDIIIDAMDVTQLGSDDIQLRPEPEGLGDELKAQEHVIILETLNQCQGSRKLVAEKLGISARTLRYKMARMREMGIQLPA</sequence>
<dbReference type="Pfam" id="PF02954">
    <property type="entry name" value="HTH_8"/>
    <property type="match status" value="1"/>
</dbReference>
<dbReference type="PROSITE" id="PS50110">
    <property type="entry name" value="RESPONSE_REGULATORY"/>
    <property type="match status" value="1"/>
</dbReference>
<protein>
    <submittedName>
        <fullName evidence="9">Sigma-54 dependent transcriptional regulator</fullName>
    </submittedName>
</protein>
<dbReference type="InterPro" id="IPR011006">
    <property type="entry name" value="CheY-like_superfamily"/>
</dbReference>
<reference evidence="9 10" key="1">
    <citation type="submission" date="2021-05" db="EMBL/GenBank/DDBJ databases">
        <title>Shewanella sp. JM162201.</title>
        <authorList>
            <person name="Xu S."/>
            <person name="Li A."/>
        </authorList>
    </citation>
    <scope>NUCLEOTIDE SEQUENCE [LARGE SCALE GENOMIC DNA]</scope>
    <source>
        <strain evidence="9 10">JM162201</strain>
    </source>
</reference>
<evidence type="ECO:0000256" key="1">
    <source>
        <dbReference type="ARBA" id="ARBA00022741"/>
    </source>
</evidence>
<comment type="caution">
    <text evidence="9">The sequence shown here is derived from an EMBL/GenBank/DDBJ whole genome shotgun (WGS) entry which is preliminary data.</text>
</comment>
<dbReference type="InterPro" id="IPR025944">
    <property type="entry name" value="Sigma_54_int_dom_CS"/>
</dbReference>
<name>A0ABS5UYA6_9GAMM</name>
<dbReference type="RefSeq" id="WP_214505255.1">
    <property type="nucleotide sequence ID" value="NZ_JAHEPS010000001.1"/>
</dbReference>
<dbReference type="SUPFAM" id="SSF46689">
    <property type="entry name" value="Homeodomain-like"/>
    <property type="match status" value="1"/>
</dbReference>
<evidence type="ECO:0000256" key="2">
    <source>
        <dbReference type="ARBA" id="ARBA00022840"/>
    </source>
</evidence>
<keyword evidence="3" id="KW-0805">Transcription regulation</keyword>
<dbReference type="InterPro" id="IPR058031">
    <property type="entry name" value="AAA_lid_NorR"/>
</dbReference>
<keyword evidence="6" id="KW-0597">Phosphoprotein</keyword>
<dbReference type="SMART" id="SM00382">
    <property type="entry name" value="AAA"/>
    <property type="match status" value="1"/>
</dbReference>
<evidence type="ECO:0000259" key="7">
    <source>
        <dbReference type="PROSITE" id="PS50045"/>
    </source>
</evidence>
<dbReference type="Gene3D" id="3.40.50.300">
    <property type="entry name" value="P-loop containing nucleotide triphosphate hydrolases"/>
    <property type="match status" value="1"/>
</dbReference>
<evidence type="ECO:0000256" key="6">
    <source>
        <dbReference type="PROSITE-ProRule" id="PRU00169"/>
    </source>
</evidence>
<dbReference type="InterPro" id="IPR002078">
    <property type="entry name" value="Sigma_54_int"/>
</dbReference>
<dbReference type="InterPro" id="IPR025943">
    <property type="entry name" value="Sigma_54_int_dom_ATP-bd_2"/>
</dbReference>
<feature type="domain" description="Response regulatory" evidence="8">
    <location>
        <begin position="5"/>
        <end position="119"/>
    </location>
</feature>
<dbReference type="Proteomes" id="UP001195903">
    <property type="component" value="Unassembled WGS sequence"/>
</dbReference>
<dbReference type="InterPro" id="IPR001789">
    <property type="entry name" value="Sig_transdc_resp-reg_receiver"/>
</dbReference>
<evidence type="ECO:0000259" key="8">
    <source>
        <dbReference type="PROSITE" id="PS50110"/>
    </source>
</evidence>
<dbReference type="SUPFAM" id="SSF52172">
    <property type="entry name" value="CheY-like"/>
    <property type="match status" value="1"/>
</dbReference>
<feature type="modified residue" description="4-aspartylphosphate" evidence="6">
    <location>
        <position position="54"/>
    </location>
</feature>
<dbReference type="InterPro" id="IPR002197">
    <property type="entry name" value="HTH_Fis"/>
</dbReference>
<dbReference type="Pfam" id="PF25601">
    <property type="entry name" value="AAA_lid_14"/>
    <property type="match status" value="1"/>
</dbReference>
<dbReference type="Gene3D" id="1.10.8.60">
    <property type="match status" value="1"/>
</dbReference>
<evidence type="ECO:0000256" key="3">
    <source>
        <dbReference type="ARBA" id="ARBA00023015"/>
    </source>
</evidence>
<dbReference type="InterPro" id="IPR003593">
    <property type="entry name" value="AAA+_ATPase"/>
</dbReference>
<dbReference type="Pfam" id="PF00072">
    <property type="entry name" value="Response_reg"/>
    <property type="match status" value="1"/>
</dbReference>
<keyword evidence="5" id="KW-0804">Transcription</keyword>
<dbReference type="Gene3D" id="3.40.50.2300">
    <property type="match status" value="1"/>
</dbReference>
<feature type="domain" description="Sigma-54 factor interaction" evidence="7">
    <location>
        <begin position="138"/>
        <end position="357"/>
    </location>
</feature>
<organism evidence="9 10">
    <name type="scientific">Shewanella jiangmenensis</name>
    <dbReference type="NCBI Taxonomy" id="2837387"/>
    <lineage>
        <taxon>Bacteria</taxon>
        <taxon>Pseudomonadati</taxon>
        <taxon>Pseudomonadota</taxon>
        <taxon>Gammaproteobacteria</taxon>
        <taxon>Alteromonadales</taxon>
        <taxon>Shewanellaceae</taxon>
        <taxon>Shewanella</taxon>
    </lineage>
</organism>
<evidence type="ECO:0000256" key="4">
    <source>
        <dbReference type="ARBA" id="ARBA00023125"/>
    </source>
</evidence>
<dbReference type="PROSITE" id="PS00688">
    <property type="entry name" value="SIGMA54_INTERACT_3"/>
    <property type="match status" value="1"/>
</dbReference>
<evidence type="ECO:0000313" key="9">
    <source>
        <dbReference type="EMBL" id="MBT1443050.1"/>
    </source>
</evidence>